<dbReference type="PANTHER" id="PTHR23028:SF53">
    <property type="entry name" value="ACYL_TRANSF_3 DOMAIN-CONTAINING PROTEIN"/>
    <property type="match status" value="1"/>
</dbReference>
<dbReference type="PANTHER" id="PTHR23028">
    <property type="entry name" value="ACETYLTRANSFERASE"/>
    <property type="match status" value="1"/>
</dbReference>
<evidence type="ECO:0008006" key="6">
    <source>
        <dbReference type="Google" id="ProtNLM"/>
    </source>
</evidence>
<feature type="transmembrane region" description="Helical" evidence="1">
    <location>
        <begin position="76"/>
        <end position="95"/>
    </location>
</feature>
<name>A0AAF3FQZ1_9BILA</name>
<dbReference type="GO" id="GO:0016747">
    <property type="term" value="F:acyltransferase activity, transferring groups other than amino-acyl groups"/>
    <property type="evidence" value="ECO:0007669"/>
    <property type="project" value="InterPro"/>
</dbReference>
<dbReference type="InterPro" id="IPR002656">
    <property type="entry name" value="Acyl_transf_3_dom"/>
</dbReference>
<evidence type="ECO:0000256" key="1">
    <source>
        <dbReference type="SAM" id="Phobius"/>
    </source>
</evidence>
<evidence type="ECO:0000259" key="3">
    <source>
        <dbReference type="Pfam" id="PF19040"/>
    </source>
</evidence>
<feature type="domain" description="Acyltransferase 3" evidence="2">
    <location>
        <begin position="12"/>
        <end position="335"/>
    </location>
</feature>
<proteinExistence type="predicted"/>
<feature type="transmembrane region" description="Helical" evidence="1">
    <location>
        <begin position="35"/>
        <end position="55"/>
    </location>
</feature>
<dbReference type="Pfam" id="PF01757">
    <property type="entry name" value="Acyl_transf_3"/>
    <property type="match status" value="1"/>
</dbReference>
<organism evidence="4 5">
    <name type="scientific">Mesorhabditis belari</name>
    <dbReference type="NCBI Taxonomy" id="2138241"/>
    <lineage>
        <taxon>Eukaryota</taxon>
        <taxon>Metazoa</taxon>
        <taxon>Ecdysozoa</taxon>
        <taxon>Nematoda</taxon>
        <taxon>Chromadorea</taxon>
        <taxon>Rhabditida</taxon>
        <taxon>Rhabditina</taxon>
        <taxon>Rhabditomorpha</taxon>
        <taxon>Rhabditoidea</taxon>
        <taxon>Rhabditidae</taxon>
        <taxon>Mesorhabditinae</taxon>
        <taxon>Mesorhabditis</taxon>
    </lineage>
</organism>
<dbReference type="WBParaSite" id="MBELARI_LOCUS9628">
    <property type="protein sequence ID" value="MBELARI_LOCUS9628"/>
    <property type="gene ID" value="MBELARI_LOCUS9628"/>
</dbReference>
<feature type="domain" description="SGNH" evidence="3">
    <location>
        <begin position="373"/>
        <end position="570"/>
    </location>
</feature>
<protein>
    <recommendedName>
        <fullName evidence="6">Acyltransferase</fullName>
    </recommendedName>
</protein>
<feature type="transmembrane region" description="Helical" evidence="1">
    <location>
        <begin position="168"/>
        <end position="185"/>
    </location>
</feature>
<evidence type="ECO:0000313" key="4">
    <source>
        <dbReference type="Proteomes" id="UP000887575"/>
    </source>
</evidence>
<keyword evidence="1" id="KW-1133">Transmembrane helix</keyword>
<evidence type="ECO:0000313" key="5">
    <source>
        <dbReference type="WBParaSite" id="MBELARI_LOCUS9628"/>
    </source>
</evidence>
<evidence type="ECO:0000259" key="2">
    <source>
        <dbReference type="Pfam" id="PF01757"/>
    </source>
</evidence>
<keyword evidence="1" id="KW-0812">Transmembrane</keyword>
<dbReference type="InterPro" id="IPR050879">
    <property type="entry name" value="Acyltransferase_3"/>
</dbReference>
<dbReference type="AlphaFoldDB" id="A0AAF3FQZ1"/>
<accession>A0AAF3FQZ1</accession>
<feature type="transmembrane region" description="Helical" evidence="1">
    <location>
        <begin position="146"/>
        <end position="163"/>
    </location>
</feature>
<reference evidence="5" key="1">
    <citation type="submission" date="2024-02" db="UniProtKB">
        <authorList>
            <consortium name="WormBaseParasite"/>
        </authorList>
    </citation>
    <scope>IDENTIFICATION</scope>
</reference>
<dbReference type="InterPro" id="IPR043968">
    <property type="entry name" value="SGNH"/>
</dbReference>
<sequence length="576" mass="65861">MTTASHQKSGAVQALRALAIIAVILFHLNKSFAPNGFLGVDMFFVISGYLMTMILTKSGISIDSTSTFLQRRIKRIVPLYLLTIASVLIASRLFLLAKDLRILRIDALWSLGLVSNMQPLFHEFDYFEELTEYKLLTHTWSLAAELQYYLIVPLLMLFLLSIGFAKRILIALLIISASLGLQISLPPNIAFGFLPCRVWQFFFGLIVFELSQKPKQESINRENGKEYKILVEVESEDEEKAQNESIKRSSSSLFPSSLLCGFSYFSAIFTCYFSTGSDLIDRILATFLAAHVIYFSTKGPTPILDLWILQYIGDISYILYLVHWPVIILLKYVSFEEVITPQNCVKLSKTLDFPKLENFKVTLGGYEKAGQDTGNGSFNVLLLGNSFMRFGFPHFYKALNKRYKKLYFHAITTCMPFENSGVVDRKEEWSKHCNGSRIEDLKLLETAKPKIIFISIGYSGGFVKQKIEANDSWVKEAVNSFNIFGNYADFIVIDTPFYAISSGIADDLQKRMKKKIPPMPKEKSQFLFKKYLDKYKYAFKRIEMIREKCTKCHFVEVQSEFCDEAFCQSFDYDCGS</sequence>
<dbReference type="Proteomes" id="UP000887575">
    <property type="component" value="Unassembled WGS sequence"/>
</dbReference>
<keyword evidence="1" id="KW-0472">Membrane</keyword>
<feature type="transmembrane region" description="Helical" evidence="1">
    <location>
        <begin position="12"/>
        <end position="29"/>
    </location>
</feature>
<keyword evidence="4" id="KW-1185">Reference proteome</keyword>
<dbReference type="Pfam" id="PF19040">
    <property type="entry name" value="SGNH"/>
    <property type="match status" value="1"/>
</dbReference>